<evidence type="ECO:0000256" key="1">
    <source>
        <dbReference type="SAM" id="Phobius"/>
    </source>
</evidence>
<dbReference type="EMBL" id="CP034161">
    <property type="protein sequence ID" value="AZI39790.1"/>
    <property type="molecule type" value="Genomic_DNA"/>
</dbReference>
<gene>
    <name evidence="2" type="ORF">EIB74_07375</name>
</gene>
<reference evidence="3" key="1">
    <citation type="submission" date="2018-11" db="EMBL/GenBank/DDBJ databases">
        <title>Proposal to divide the Flavobacteriaceae and reorganize its genera based on Amino Acid Identity values calculated from whole genome sequences.</title>
        <authorList>
            <person name="Nicholson A.C."/>
            <person name="Gulvik C.A."/>
            <person name="Whitney A.M."/>
            <person name="Humrighouse B.W."/>
            <person name="Bell M."/>
            <person name="Holmes B."/>
            <person name="Steigerwalt A.B."/>
            <person name="Villarma A."/>
            <person name="Sheth M."/>
            <person name="Batra D."/>
            <person name="Pryor J."/>
            <person name="Bernardet J.-F."/>
            <person name="Hugo C."/>
            <person name="Kampfer P."/>
            <person name="Newman J.D."/>
            <person name="McQuiston J.R."/>
        </authorList>
    </citation>
    <scope>NUCLEOTIDE SEQUENCE [LARGE SCALE GENOMIC DNA]</scope>
    <source>
        <strain evidence="3">F5649</strain>
    </source>
</reference>
<keyword evidence="1" id="KW-1133">Transmembrane helix</keyword>
<proteinExistence type="predicted"/>
<organism evidence="2 3">
    <name type="scientific">Epilithonimonas vandammei</name>
    <dbReference type="NCBI Taxonomy" id="2487072"/>
    <lineage>
        <taxon>Bacteria</taxon>
        <taxon>Pseudomonadati</taxon>
        <taxon>Bacteroidota</taxon>
        <taxon>Flavobacteriia</taxon>
        <taxon>Flavobacteriales</taxon>
        <taxon>Weeksellaceae</taxon>
        <taxon>Chryseobacterium group</taxon>
        <taxon>Epilithonimonas</taxon>
    </lineage>
</organism>
<keyword evidence="3" id="KW-1185">Reference proteome</keyword>
<protein>
    <submittedName>
        <fullName evidence="2">Uncharacterized protein</fullName>
    </submittedName>
</protein>
<keyword evidence="1" id="KW-0472">Membrane</keyword>
<dbReference type="OrthoDB" id="1452527at2"/>
<keyword evidence="1" id="KW-0812">Transmembrane</keyword>
<accession>A0A3G8Y409</accession>
<name>A0A3G8Y409_9FLAO</name>
<evidence type="ECO:0000313" key="3">
    <source>
        <dbReference type="Proteomes" id="UP000281810"/>
    </source>
</evidence>
<evidence type="ECO:0000313" key="2">
    <source>
        <dbReference type="EMBL" id="AZI39790.1"/>
    </source>
</evidence>
<feature type="transmembrane region" description="Helical" evidence="1">
    <location>
        <begin position="44"/>
        <end position="61"/>
    </location>
</feature>
<dbReference type="Proteomes" id="UP000281810">
    <property type="component" value="Chromosome"/>
</dbReference>
<dbReference type="AlphaFoldDB" id="A0A3G8Y409"/>
<feature type="transmembrane region" description="Helical" evidence="1">
    <location>
        <begin position="73"/>
        <end position="96"/>
    </location>
</feature>
<sequence length="175" mass="21034">MTILIFMEKLEFAEFLKLRRRERYFKFGVYKEIPTQKVFRQSGSLFWVILITTLILFFYIYRTNNSDQAYKPAMAVVVYSIFTFGLFVKFILSLFFPELILNEKGMKFLGRKFINWKEIRKVKIEYVGNSKIMFIVTKNNSKKIIVNLNLTNIANLKIYTRSYLKKFGSKRFFLQ</sequence>